<feature type="transmembrane region" description="Helical" evidence="2">
    <location>
        <begin position="1813"/>
        <end position="1831"/>
    </location>
</feature>
<evidence type="ECO:0000313" key="4">
    <source>
        <dbReference type="Proteomes" id="UP000689195"/>
    </source>
</evidence>
<feature type="transmembrane region" description="Helical" evidence="2">
    <location>
        <begin position="150"/>
        <end position="174"/>
    </location>
</feature>
<gene>
    <name evidence="3" type="ORF">PPENT_87.1.T0380337</name>
</gene>
<protein>
    <recommendedName>
        <fullName evidence="5">Transmembrane protein</fullName>
    </recommendedName>
</protein>
<keyword evidence="2" id="KW-0812">Transmembrane</keyword>
<feature type="transmembrane region" description="Helical" evidence="2">
    <location>
        <begin position="1587"/>
        <end position="1614"/>
    </location>
</feature>
<sequence>MKWEYFKQYQGLIIQTNLSPTINNFSYAKFQIAVYFLQLSQFLIDDSKEQVFSLIKSFTKICLICPYFMNNKDINILIGIVITVLNCLPYIIITYRFIMKSHNSVDSISKSVLDLTTIIINNYFLNFTWLFYVSQLYYICWNLLNVSDPFLLLLSIINLLIALGSLLISNIYFINYEFFQQSLRKYFNYINIIAQLLLIPLVFMSIRNQFIFVLVSKIIFGLFICMLIGEAIIEYPFGFSAYAKLYNKGLTIFTIVYLITTIQKAFSINSYSCIVIFLILLPVSQHLTTALIEMKRQTVYQTISKQNQYFELLYIENMFELNGEAQKCKQKEIEYITKFCMHHSHCRQNKCQCKKIGFEKIIKLDQTVIFVSCLFKRSFDKHKSTVQKRIGDFEVLSLKFLTFINKFKRNGPKTYQELKVLFQKQREYSFYFIQMCLFLQFIIQAQMQKDEDYNINSESRSRISNVKLQVSKSERSIVQNLYQMEQVKQYMLPLLIQICQFKSGFWKQIQEGKIATFIEIEKQLQQLQILQQQITKEYNRYCSIFFVNGRTYNVQFLKFDALIQLILYNNARAYYDMEKDCKEILAYERSMSTFEITNINFFKGDAISVKVCIAFGPNIGKVRNKVISPLIPRFFGFADMASFIDYTKGNINPLMPNWLLGVHDEMMQNYIRRGSTQRIGKYFQTFAKLCDQTLIRCQVYLAHNFSPDLEADFSMIGCLKRLEQDEIDPKDESKRLRNLIFKGQQHVLFDIYGNLMGITQGLYKMIDRMQRKLKDNNNNNNKQDEVKQKSFENDESSEDSDSEVFDVYEIKWSNQPLTIEDFYLKVLIWMLFPFITAEIEQTGIEYLMNGQIPPKGKYPNPIDLESSNTVVSNKETYMFIPEDINLFVQQYNKVLGKINEDEKIQTSNFSLSGKRAQYIESESINAKQQVTVFNEKLCSFFFEEFLRKHQQLVLGNFSRQDMRMSNLNQMTTTIQNSEKVDSSSESEGQLKTRAEQMYYDKFQNYIQRITTQDFNPIPVIYSINYEEFRYKKNEIENKVQMFVIELTVNEQQLASMEKGYRKQLRDTLKQMQAQMKQEKTENLNRGSTNVKQSQNQSQIEVISEDSMSLQGNFSEKVEQDDQISLYKFLSHPSKIEEYCFSDQNILTDQCIITSAKEEQNKLLLTNRKSLQLLEYGIYSAKSNGTENQFEQQSKNNQIDFLKASEKEAASKVVLKLSQKSRQQKFYNELEQKVIQSNQDKEREKVENEDSYLIQLKNFDENYKAINQKINEFQYPNSYKFQNYILFATLLLVIAYILLVSIAVWNQYDYGDCMSLIQILLKFQKTYSLITHGLFRIQYSYDFNITNFDQLHVFYDKQIFQEVDQLINFSNTQKNTINDIDIQLSIFYDIDNSTKLNLSITETIQKSLAQFYKVVENKVTTDYELQIQFIQSSVANLREIGQLPQLAFDSCYDTKIDKERYYQQLLIIFMVIIFLLVLILQSSQIPMISTLGKYKKKLYMALLDINQLQFAQEQESFDALASTLKKSVYDWMMIDFIVEGKIFDIEPLYLNGFSSDNASTNYIDNQNRTKQEKNKLIKKLKGSNIQQIRYIILLIIDLVVIMSYFLVIFLIIFILTDQLLSGLELLFKYQTLQSSFINVLNNADLVAYKSLSNSSLYYNIISQSEFLNYSQVLQGTEQDFFLQYDNNIIVSLTDENINQKIEFMNQQSICNTQYALDCQSTLVGIYNEQILAYYQQGLKSLFVQVYKIIQQYPQFYQGNQINNSLTDFSNFVETSDHIAYLDYGTDLIITAYSSIVDMAQEQFDIQISKYQQTLIIFILSIGILGLIIKAFLGRMLMRMQKQSIDTCQASLLLLSPRRYTQKSIAKLITQII</sequence>
<evidence type="ECO:0000313" key="3">
    <source>
        <dbReference type="EMBL" id="CAD8162975.1"/>
    </source>
</evidence>
<evidence type="ECO:0000256" key="1">
    <source>
        <dbReference type="SAM" id="MobiDB-lite"/>
    </source>
</evidence>
<feature type="transmembrane region" description="Helical" evidence="2">
    <location>
        <begin position="245"/>
        <end position="262"/>
    </location>
</feature>
<dbReference type="PANTHER" id="PTHR31600:SF2">
    <property type="entry name" value="GAMETE ENRICHED GENE 10 PROTEIN-RELATED"/>
    <property type="match status" value="1"/>
</dbReference>
<dbReference type="InterPro" id="IPR052994">
    <property type="entry name" value="Tiny_macrocysts_regulators"/>
</dbReference>
<dbReference type="OrthoDB" id="300713at2759"/>
<feature type="transmembrane region" description="Helical" evidence="2">
    <location>
        <begin position="76"/>
        <end position="98"/>
    </location>
</feature>
<feature type="transmembrane region" description="Helical" evidence="2">
    <location>
        <begin position="1460"/>
        <end position="1479"/>
    </location>
</feature>
<feature type="compositionally biased region" description="Basic and acidic residues" evidence="1">
    <location>
        <begin position="782"/>
        <end position="792"/>
    </location>
</feature>
<feature type="region of interest" description="Disordered" evidence="1">
    <location>
        <begin position="774"/>
        <end position="798"/>
    </location>
</feature>
<feature type="transmembrane region" description="Helical" evidence="2">
    <location>
        <begin position="1283"/>
        <end position="1304"/>
    </location>
</feature>
<evidence type="ECO:0008006" key="5">
    <source>
        <dbReference type="Google" id="ProtNLM"/>
    </source>
</evidence>
<feature type="transmembrane region" description="Helical" evidence="2">
    <location>
        <begin position="268"/>
        <end position="287"/>
    </location>
</feature>
<dbReference type="Proteomes" id="UP000689195">
    <property type="component" value="Unassembled WGS sequence"/>
</dbReference>
<keyword evidence="2" id="KW-0472">Membrane</keyword>
<keyword evidence="2" id="KW-1133">Transmembrane helix</keyword>
<organism evidence="3 4">
    <name type="scientific">Paramecium pentaurelia</name>
    <dbReference type="NCBI Taxonomy" id="43138"/>
    <lineage>
        <taxon>Eukaryota</taxon>
        <taxon>Sar</taxon>
        <taxon>Alveolata</taxon>
        <taxon>Ciliophora</taxon>
        <taxon>Intramacronucleata</taxon>
        <taxon>Oligohymenophorea</taxon>
        <taxon>Peniculida</taxon>
        <taxon>Parameciidae</taxon>
        <taxon>Paramecium</taxon>
    </lineage>
</organism>
<feature type="transmembrane region" description="Helical" evidence="2">
    <location>
        <begin position="186"/>
        <end position="204"/>
    </location>
</feature>
<proteinExistence type="predicted"/>
<reference evidence="3" key="1">
    <citation type="submission" date="2021-01" db="EMBL/GenBank/DDBJ databases">
        <authorList>
            <consortium name="Genoscope - CEA"/>
            <person name="William W."/>
        </authorList>
    </citation>
    <scope>NUCLEOTIDE SEQUENCE</scope>
</reference>
<dbReference type="EMBL" id="CAJJDO010000038">
    <property type="protein sequence ID" value="CAD8162975.1"/>
    <property type="molecule type" value="Genomic_DNA"/>
</dbReference>
<comment type="caution">
    <text evidence="3">The sequence shown here is derived from an EMBL/GenBank/DDBJ whole genome shotgun (WGS) entry which is preliminary data.</text>
</comment>
<feature type="transmembrane region" description="Helical" evidence="2">
    <location>
        <begin position="210"/>
        <end position="233"/>
    </location>
</feature>
<feature type="transmembrane region" description="Helical" evidence="2">
    <location>
        <begin position="119"/>
        <end position="138"/>
    </location>
</feature>
<evidence type="ECO:0000256" key="2">
    <source>
        <dbReference type="SAM" id="Phobius"/>
    </source>
</evidence>
<accession>A0A8S1UDI6</accession>
<keyword evidence="4" id="KW-1185">Reference proteome</keyword>
<dbReference type="PANTHER" id="PTHR31600">
    <property type="entry name" value="TINY MACROCYSTS PROTEIN B-RELATED"/>
    <property type="match status" value="1"/>
</dbReference>
<name>A0A8S1UDI6_9CILI</name>